<reference evidence="1 2" key="1">
    <citation type="submission" date="2021-06" db="EMBL/GenBank/DDBJ databases">
        <authorList>
            <person name="Palmer J.M."/>
        </authorList>
    </citation>
    <scope>NUCLEOTIDE SEQUENCE [LARGE SCALE GENOMIC DNA]</scope>
    <source>
        <strain evidence="1 2">XC_2019</strain>
        <tissue evidence="1">Muscle</tissue>
    </source>
</reference>
<dbReference type="EMBL" id="JAHRIN010012109">
    <property type="protein sequence ID" value="MEQ2195749.1"/>
    <property type="molecule type" value="Genomic_DNA"/>
</dbReference>
<accession>A0ABV0QIU6</accession>
<comment type="caution">
    <text evidence="1">The sequence shown here is derived from an EMBL/GenBank/DDBJ whole genome shotgun (WGS) entry which is preliminary data.</text>
</comment>
<organism evidence="1 2">
    <name type="scientific">Xenoophorus captivus</name>
    <dbReference type="NCBI Taxonomy" id="1517983"/>
    <lineage>
        <taxon>Eukaryota</taxon>
        <taxon>Metazoa</taxon>
        <taxon>Chordata</taxon>
        <taxon>Craniata</taxon>
        <taxon>Vertebrata</taxon>
        <taxon>Euteleostomi</taxon>
        <taxon>Actinopterygii</taxon>
        <taxon>Neopterygii</taxon>
        <taxon>Teleostei</taxon>
        <taxon>Neoteleostei</taxon>
        <taxon>Acanthomorphata</taxon>
        <taxon>Ovalentaria</taxon>
        <taxon>Atherinomorphae</taxon>
        <taxon>Cyprinodontiformes</taxon>
        <taxon>Goodeidae</taxon>
        <taxon>Xenoophorus</taxon>
    </lineage>
</organism>
<dbReference type="Proteomes" id="UP001434883">
    <property type="component" value="Unassembled WGS sequence"/>
</dbReference>
<evidence type="ECO:0000313" key="1">
    <source>
        <dbReference type="EMBL" id="MEQ2195749.1"/>
    </source>
</evidence>
<feature type="non-terminal residue" evidence="1">
    <location>
        <position position="1"/>
    </location>
</feature>
<protein>
    <submittedName>
        <fullName evidence="1">Uncharacterized protein</fullName>
    </submittedName>
</protein>
<gene>
    <name evidence="1" type="ORF">XENOCAPTIV_017758</name>
</gene>
<evidence type="ECO:0000313" key="2">
    <source>
        <dbReference type="Proteomes" id="UP001434883"/>
    </source>
</evidence>
<keyword evidence="2" id="KW-1185">Reference proteome</keyword>
<proteinExistence type="predicted"/>
<sequence>DHKDVSLEILKEELMFSLVSSVFHNRTPMDAIFAQTVSDSAFIPDLLNFVLCQGSVSDVHHVSVNPSRTLERTREPYLGTITTVGLGTAYPDPRAIPLQYECMPGQRKVATENSMRQTFFFMLFFS</sequence>
<name>A0ABV0QIU6_9TELE</name>